<name>B4H9Q9_DROPE</name>
<evidence type="ECO:0000256" key="5">
    <source>
        <dbReference type="SAM" id="MobiDB-lite"/>
    </source>
</evidence>
<feature type="compositionally biased region" description="Basic and acidic residues" evidence="5">
    <location>
        <begin position="531"/>
        <end position="547"/>
    </location>
</feature>
<dbReference type="PROSITE" id="PS50023">
    <property type="entry name" value="LIM_DOMAIN_2"/>
    <property type="match status" value="1"/>
</dbReference>
<feature type="region of interest" description="Disordered" evidence="5">
    <location>
        <begin position="530"/>
        <end position="594"/>
    </location>
</feature>
<dbReference type="Pfam" id="PF00412">
    <property type="entry name" value="LIM"/>
    <property type="match status" value="1"/>
</dbReference>
<organism evidence="8">
    <name type="scientific">Drosophila persimilis</name>
    <name type="common">Fruit fly</name>
    <dbReference type="NCBI Taxonomy" id="7234"/>
    <lineage>
        <taxon>Eukaryota</taxon>
        <taxon>Metazoa</taxon>
        <taxon>Ecdysozoa</taxon>
        <taxon>Arthropoda</taxon>
        <taxon>Hexapoda</taxon>
        <taxon>Insecta</taxon>
        <taxon>Pterygota</taxon>
        <taxon>Neoptera</taxon>
        <taxon>Endopterygota</taxon>
        <taxon>Diptera</taxon>
        <taxon>Brachycera</taxon>
        <taxon>Muscomorpha</taxon>
        <taxon>Ephydroidea</taxon>
        <taxon>Drosophilidae</taxon>
        <taxon>Drosophila</taxon>
        <taxon>Sophophora</taxon>
    </lineage>
</organism>
<evidence type="ECO:0000313" key="7">
    <source>
        <dbReference type="EMBL" id="EDW36543.1"/>
    </source>
</evidence>
<evidence type="ECO:0000256" key="2">
    <source>
        <dbReference type="ARBA" id="ARBA00022833"/>
    </source>
</evidence>
<keyword evidence="2 4" id="KW-0862">Zinc</keyword>
<evidence type="ECO:0000313" key="8">
    <source>
        <dbReference type="Proteomes" id="UP000008744"/>
    </source>
</evidence>
<evidence type="ECO:0000256" key="3">
    <source>
        <dbReference type="ARBA" id="ARBA00023038"/>
    </source>
</evidence>
<reference evidence="7 8" key="1">
    <citation type="journal article" date="2007" name="Nature">
        <title>Evolution of genes and genomes on the Drosophila phylogeny.</title>
        <authorList>
            <consortium name="Drosophila 12 Genomes Consortium"/>
            <person name="Clark A.G."/>
            <person name="Eisen M.B."/>
            <person name="Smith D.R."/>
            <person name="Bergman C.M."/>
            <person name="Oliver B."/>
            <person name="Markow T.A."/>
            <person name="Kaufman T.C."/>
            <person name="Kellis M."/>
            <person name="Gelbart W."/>
            <person name="Iyer V.N."/>
            <person name="Pollard D.A."/>
            <person name="Sackton T.B."/>
            <person name="Larracuente A.M."/>
            <person name="Singh N.D."/>
            <person name="Abad J.P."/>
            <person name="Abt D.N."/>
            <person name="Adryan B."/>
            <person name="Aguade M."/>
            <person name="Akashi H."/>
            <person name="Anderson W.W."/>
            <person name="Aquadro C.F."/>
            <person name="Ardell D.H."/>
            <person name="Arguello R."/>
            <person name="Artieri C.G."/>
            <person name="Barbash D.A."/>
            <person name="Barker D."/>
            <person name="Barsanti P."/>
            <person name="Batterham P."/>
            <person name="Batzoglou S."/>
            <person name="Begun D."/>
            <person name="Bhutkar A."/>
            <person name="Blanco E."/>
            <person name="Bosak S.A."/>
            <person name="Bradley R.K."/>
            <person name="Brand A.D."/>
            <person name="Brent M.R."/>
            <person name="Brooks A.N."/>
            <person name="Brown R.H."/>
            <person name="Butlin R.K."/>
            <person name="Caggese C."/>
            <person name="Calvi B.R."/>
            <person name="Bernardo de Carvalho A."/>
            <person name="Caspi A."/>
            <person name="Castrezana S."/>
            <person name="Celniker S.E."/>
            <person name="Chang J.L."/>
            <person name="Chapple C."/>
            <person name="Chatterji S."/>
            <person name="Chinwalla A."/>
            <person name="Civetta A."/>
            <person name="Clifton S.W."/>
            <person name="Comeron J.M."/>
            <person name="Costello J.C."/>
            <person name="Coyne J.A."/>
            <person name="Daub J."/>
            <person name="David R.G."/>
            <person name="Delcher A.L."/>
            <person name="Delehaunty K."/>
            <person name="Do C.B."/>
            <person name="Ebling H."/>
            <person name="Edwards K."/>
            <person name="Eickbush T."/>
            <person name="Evans J.D."/>
            <person name="Filipski A."/>
            <person name="Findeiss S."/>
            <person name="Freyhult E."/>
            <person name="Fulton L."/>
            <person name="Fulton R."/>
            <person name="Garcia A.C."/>
            <person name="Gardiner A."/>
            <person name="Garfield D.A."/>
            <person name="Garvin B.E."/>
            <person name="Gibson G."/>
            <person name="Gilbert D."/>
            <person name="Gnerre S."/>
            <person name="Godfrey J."/>
            <person name="Good R."/>
            <person name="Gotea V."/>
            <person name="Gravely B."/>
            <person name="Greenberg A.J."/>
            <person name="Griffiths-Jones S."/>
            <person name="Gross S."/>
            <person name="Guigo R."/>
            <person name="Gustafson E.A."/>
            <person name="Haerty W."/>
            <person name="Hahn M.W."/>
            <person name="Halligan D.L."/>
            <person name="Halpern A.L."/>
            <person name="Halter G.M."/>
            <person name="Han M.V."/>
            <person name="Heger A."/>
            <person name="Hillier L."/>
            <person name="Hinrichs A.S."/>
            <person name="Holmes I."/>
            <person name="Hoskins R.A."/>
            <person name="Hubisz M.J."/>
            <person name="Hultmark D."/>
            <person name="Huntley M.A."/>
            <person name="Jaffe D.B."/>
            <person name="Jagadeeshan S."/>
            <person name="Jeck W.R."/>
            <person name="Johnson J."/>
            <person name="Jones C.D."/>
            <person name="Jordan W.C."/>
            <person name="Karpen G.H."/>
            <person name="Kataoka E."/>
            <person name="Keightley P.D."/>
            <person name="Kheradpour P."/>
            <person name="Kirkness E.F."/>
            <person name="Koerich L.B."/>
            <person name="Kristiansen K."/>
            <person name="Kudrna D."/>
            <person name="Kulathinal R.J."/>
            <person name="Kumar S."/>
            <person name="Kwok R."/>
            <person name="Lander E."/>
            <person name="Langley C.H."/>
            <person name="Lapoint R."/>
            <person name="Lazzaro B.P."/>
            <person name="Lee S.J."/>
            <person name="Levesque L."/>
            <person name="Li R."/>
            <person name="Lin C.F."/>
            <person name="Lin M.F."/>
            <person name="Lindblad-Toh K."/>
            <person name="Llopart A."/>
            <person name="Long M."/>
            <person name="Low L."/>
            <person name="Lozovsky E."/>
            <person name="Lu J."/>
            <person name="Luo M."/>
            <person name="Machado C.A."/>
            <person name="Makalowski W."/>
            <person name="Marzo M."/>
            <person name="Matsuda M."/>
            <person name="Matzkin L."/>
            <person name="McAllister B."/>
            <person name="McBride C.S."/>
            <person name="McKernan B."/>
            <person name="McKernan K."/>
            <person name="Mendez-Lago M."/>
            <person name="Minx P."/>
            <person name="Mollenhauer M.U."/>
            <person name="Montooth K."/>
            <person name="Mount S.M."/>
            <person name="Mu X."/>
            <person name="Myers E."/>
            <person name="Negre B."/>
            <person name="Newfeld S."/>
            <person name="Nielsen R."/>
            <person name="Noor M.A."/>
            <person name="O'Grady P."/>
            <person name="Pachter L."/>
            <person name="Papaceit M."/>
            <person name="Parisi M.J."/>
            <person name="Parisi M."/>
            <person name="Parts L."/>
            <person name="Pedersen J.S."/>
            <person name="Pesole G."/>
            <person name="Phillippy A.M."/>
            <person name="Ponting C.P."/>
            <person name="Pop M."/>
            <person name="Porcelli D."/>
            <person name="Powell J.R."/>
            <person name="Prohaska S."/>
            <person name="Pruitt K."/>
            <person name="Puig M."/>
            <person name="Quesneville H."/>
            <person name="Ram K.R."/>
            <person name="Rand D."/>
            <person name="Rasmussen M.D."/>
            <person name="Reed L.K."/>
            <person name="Reenan R."/>
            <person name="Reily A."/>
            <person name="Remington K.A."/>
            <person name="Rieger T.T."/>
            <person name="Ritchie M.G."/>
            <person name="Robin C."/>
            <person name="Rogers Y.H."/>
            <person name="Rohde C."/>
            <person name="Rozas J."/>
            <person name="Rubenfield M.J."/>
            <person name="Ruiz A."/>
            <person name="Russo S."/>
            <person name="Salzberg S.L."/>
            <person name="Sanchez-Gracia A."/>
            <person name="Saranga D.J."/>
            <person name="Sato H."/>
            <person name="Schaeffer S.W."/>
            <person name="Schatz M.C."/>
            <person name="Schlenke T."/>
            <person name="Schwartz R."/>
            <person name="Segarra C."/>
            <person name="Singh R.S."/>
            <person name="Sirot L."/>
            <person name="Sirota M."/>
            <person name="Sisneros N.B."/>
            <person name="Smith C.D."/>
            <person name="Smith T.F."/>
            <person name="Spieth J."/>
            <person name="Stage D.E."/>
            <person name="Stark A."/>
            <person name="Stephan W."/>
            <person name="Strausberg R.L."/>
            <person name="Strempel S."/>
            <person name="Sturgill D."/>
            <person name="Sutton G."/>
            <person name="Sutton G.G."/>
            <person name="Tao W."/>
            <person name="Teichmann S."/>
            <person name="Tobari Y.N."/>
            <person name="Tomimura Y."/>
            <person name="Tsolas J.M."/>
            <person name="Valente V.L."/>
            <person name="Venter E."/>
            <person name="Venter J.C."/>
            <person name="Vicario S."/>
            <person name="Vieira F.G."/>
            <person name="Vilella A.J."/>
            <person name="Villasante A."/>
            <person name="Walenz B."/>
            <person name="Wang J."/>
            <person name="Wasserman M."/>
            <person name="Watts T."/>
            <person name="Wilson D."/>
            <person name="Wilson R.K."/>
            <person name="Wing R.A."/>
            <person name="Wolfner M.F."/>
            <person name="Wong A."/>
            <person name="Wong G.K."/>
            <person name="Wu C.I."/>
            <person name="Wu G."/>
            <person name="Yamamoto D."/>
            <person name="Yang H.P."/>
            <person name="Yang S.P."/>
            <person name="Yorke J.A."/>
            <person name="Yoshida K."/>
            <person name="Zdobnov E."/>
            <person name="Zhang P."/>
            <person name="Zhang Y."/>
            <person name="Zimin A.V."/>
            <person name="Baldwin J."/>
            <person name="Abdouelleil A."/>
            <person name="Abdulkadir J."/>
            <person name="Abebe A."/>
            <person name="Abera B."/>
            <person name="Abreu J."/>
            <person name="Acer S.C."/>
            <person name="Aftuck L."/>
            <person name="Alexander A."/>
            <person name="An P."/>
            <person name="Anderson E."/>
            <person name="Anderson S."/>
            <person name="Arachi H."/>
            <person name="Azer M."/>
            <person name="Bachantsang P."/>
            <person name="Barry A."/>
            <person name="Bayul T."/>
            <person name="Berlin A."/>
            <person name="Bessette D."/>
            <person name="Bloom T."/>
            <person name="Blye J."/>
            <person name="Boguslavskiy L."/>
            <person name="Bonnet C."/>
            <person name="Boukhgalter B."/>
            <person name="Bourzgui I."/>
            <person name="Brown A."/>
            <person name="Cahill P."/>
            <person name="Channer S."/>
            <person name="Cheshatsang Y."/>
            <person name="Chuda L."/>
            <person name="Citroen M."/>
            <person name="Collymore A."/>
            <person name="Cooke P."/>
            <person name="Costello M."/>
            <person name="D'Aco K."/>
            <person name="Daza R."/>
            <person name="De Haan G."/>
            <person name="DeGray S."/>
            <person name="DeMaso C."/>
            <person name="Dhargay N."/>
            <person name="Dooley K."/>
            <person name="Dooley E."/>
            <person name="Doricent M."/>
            <person name="Dorje P."/>
            <person name="Dorjee K."/>
            <person name="Dupes A."/>
            <person name="Elong R."/>
            <person name="Falk J."/>
            <person name="Farina A."/>
            <person name="Faro S."/>
            <person name="Ferguson D."/>
            <person name="Fisher S."/>
            <person name="Foley C.D."/>
            <person name="Franke A."/>
            <person name="Friedrich D."/>
            <person name="Gadbois L."/>
            <person name="Gearin G."/>
            <person name="Gearin C.R."/>
            <person name="Giannoukos G."/>
            <person name="Goode T."/>
            <person name="Graham J."/>
            <person name="Grandbois E."/>
            <person name="Grewal S."/>
            <person name="Gyaltsen K."/>
            <person name="Hafez N."/>
            <person name="Hagos B."/>
            <person name="Hall J."/>
            <person name="Henson C."/>
            <person name="Hollinger A."/>
            <person name="Honan T."/>
            <person name="Huard M.D."/>
            <person name="Hughes L."/>
            <person name="Hurhula B."/>
            <person name="Husby M.E."/>
            <person name="Kamat A."/>
            <person name="Kanga B."/>
            <person name="Kashin S."/>
            <person name="Khazanovich D."/>
            <person name="Kisner P."/>
            <person name="Lance K."/>
            <person name="Lara M."/>
            <person name="Lee W."/>
            <person name="Lennon N."/>
            <person name="Letendre F."/>
            <person name="LeVine R."/>
            <person name="Lipovsky A."/>
            <person name="Liu X."/>
            <person name="Liu J."/>
            <person name="Liu S."/>
            <person name="Lokyitsang T."/>
            <person name="Lokyitsang Y."/>
            <person name="Lubonja R."/>
            <person name="Lui A."/>
            <person name="MacDonald P."/>
            <person name="Magnisalis V."/>
            <person name="Maru K."/>
            <person name="Matthews C."/>
            <person name="McCusker W."/>
            <person name="McDonough S."/>
            <person name="Mehta T."/>
            <person name="Meldrim J."/>
            <person name="Meneus L."/>
            <person name="Mihai O."/>
            <person name="Mihalev A."/>
            <person name="Mihova T."/>
            <person name="Mittelman R."/>
            <person name="Mlenga V."/>
            <person name="Montmayeur A."/>
            <person name="Mulrain L."/>
            <person name="Navidi A."/>
            <person name="Naylor J."/>
            <person name="Negash T."/>
            <person name="Nguyen T."/>
            <person name="Nguyen N."/>
            <person name="Nicol R."/>
            <person name="Norbu C."/>
            <person name="Norbu N."/>
            <person name="Novod N."/>
            <person name="O'Neill B."/>
            <person name="Osman S."/>
            <person name="Markiewicz E."/>
            <person name="Oyono O.L."/>
            <person name="Patti C."/>
            <person name="Phunkhang P."/>
            <person name="Pierre F."/>
            <person name="Priest M."/>
            <person name="Raghuraman S."/>
            <person name="Rege F."/>
            <person name="Reyes R."/>
            <person name="Rise C."/>
            <person name="Rogov P."/>
            <person name="Ross K."/>
            <person name="Ryan E."/>
            <person name="Settipalli S."/>
            <person name="Shea T."/>
            <person name="Sherpa N."/>
            <person name="Shi L."/>
            <person name="Shih D."/>
            <person name="Sparrow T."/>
            <person name="Spaulding J."/>
            <person name="Stalker J."/>
            <person name="Stange-Thomann N."/>
            <person name="Stavropoulos S."/>
            <person name="Stone C."/>
            <person name="Strader C."/>
            <person name="Tesfaye S."/>
            <person name="Thomson T."/>
            <person name="Thoulutsang Y."/>
            <person name="Thoulutsang D."/>
            <person name="Topham K."/>
            <person name="Topping I."/>
            <person name="Tsamla T."/>
            <person name="Vassiliev H."/>
            <person name="Vo A."/>
            <person name="Wangchuk T."/>
            <person name="Wangdi T."/>
            <person name="Weiand M."/>
            <person name="Wilkinson J."/>
            <person name="Wilson A."/>
            <person name="Yadav S."/>
            <person name="Young G."/>
            <person name="Yu Q."/>
            <person name="Zembek L."/>
            <person name="Zhong D."/>
            <person name="Zimmer A."/>
            <person name="Zwirko Z."/>
            <person name="Jaffe D.B."/>
            <person name="Alvarez P."/>
            <person name="Brockman W."/>
            <person name="Butler J."/>
            <person name="Chin C."/>
            <person name="Gnerre S."/>
            <person name="Grabherr M."/>
            <person name="Kleber M."/>
            <person name="Mauceli E."/>
            <person name="MacCallum I."/>
        </authorList>
    </citation>
    <scope>NUCLEOTIDE SEQUENCE [LARGE SCALE GENOMIC DNA]</scope>
    <source>
        <strain evidence="8">MSH-3 / Tucson 14011-0111.49</strain>
    </source>
</reference>
<dbReference type="OrthoDB" id="25654at2759"/>
<sequence>MEHENGIATTPSLPSGNIIMPIKKAKSKRPKKCDYDNQNISMKRSFSKFDNLQKRNLIHVRSRDSSKAQEIFRNPTTEQRENCRQCGKPVYKMEEAILQFKKEKVIFHKICLRCRDCSKQLKPESYHVHNGNLFCTVHFKLIFAPKIIHEESKPRKPELIIRENQPIELPPDVARASDKPNLGLEELQQLNVRSRYQVFENGYRTDNNDDHIQTLQRQDSNITKSTSISSKLSKLHKNGLLDTGDHKILDSDDNDDDDSDMTLMRVKKDTDKERPMGLGDAMNDIKIRFERGHMMAKEERREERKQEIQSIRSRLFMGKQAKIKEMYQQAVAESEQGITSLSKIPDSEIGVAARSIKDRFENGEMFSENSIQSKEERNHSLGLLEDADVFESAISKTSRSIFMELDANINTNVNGMNKIQNNRPDIYNKILIIPNQNIEQENPDVDIIKSDAKEEDVKVTTAELSERFNFFEKFRPIQNEKRQFRMTPPRDGVVKLPTPDSDADLSDAKKTSSFNDTVLQKTQTASNILNKFRELEGKSTDGVDKPRKPNPLKCFTPPPENIYNSDRSESEEEQDSDDDESEFEKDTPKSSCSDQALKEAQIAARAKQLRAKFEKWQITEMEREFSEGRIDIYSQQVSNDSLESAKTIRERFENMNNSETHPPPIPRYQVNRFVVCIIHKNIDFD</sequence>
<keyword evidence="3 4" id="KW-0440">LIM domain</keyword>
<feature type="region of interest" description="Disordered" evidence="5">
    <location>
        <begin position="242"/>
        <end position="261"/>
    </location>
</feature>
<keyword evidence="8" id="KW-1185">Reference proteome</keyword>
<evidence type="ECO:0000256" key="4">
    <source>
        <dbReference type="PROSITE-ProRule" id="PRU00125"/>
    </source>
</evidence>
<dbReference type="PhylomeDB" id="B4H9Q9"/>
<dbReference type="OMA" id="WEANEIK"/>
<dbReference type="InterPro" id="IPR001781">
    <property type="entry name" value="Znf_LIM"/>
</dbReference>
<feature type="compositionally biased region" description="Acidic residues" evidence="5">
    <location>
        <begin position="569"/>
        <end position="583"/>
    </location>
</feature>
<evidence type="ECO:0000259" key="6">
    <source>
        <dbReference type="PROSITE" id="PS50023"/>
    </source>
</evidence>
<dbReference type="KEGG" id="dpe:6602548"/>
<proteinExistence type="predicted"/>
<dbReference type="Gene3D" id="2.10.110.10">
    <property type="entry name" value="Cysteine Rich Protein"/>
    <property type="match status" value="1"/>
</dbReference>
<dbReference type="SUPFAM" id="SSF57716">
    <property type="entry name" value="Glucocorticoid receptor-like (DNA-binding domain)"/>
    <property type="match status" value="1"/>
</dbReference>
<dbReference type="GO" id="GO:0046872">
    <property type="term" value="F:metal ion binding"/>
    <property type="evidence" value="ECO:0007669"/>
    <property type="project" value="UniProtKB-KW"/>
</dbReference>
<dbReference type="CDD" id="cd09445">
    <property type="entry name" value="LIM_Mical_like_2"/>
    <property type="match status" value="1"/>
</dbReference>
<dbReference type="AlphaFoldDB" id="B4H9Q9"/>
<evidence type="ECO:0000256" key="1">
    <source>
        <dbReference type="ARBA" id="ARBA00022723"/>
    </source>
</evidence>
<dbReference type="eggNOG" id="KOG1700">
    <property type="taxonomic scope" value="Eukaryota"/>
</dbReference>
<dbReference type="STRING" id="7234.B4H9Q9"/>
<feature type="compositionally biased region" description="Acidic residues" evidence="5">
    <location>
        <begin position="251"/>
        <end position="260"/>
    </location>
</feature>
<dbReference type="PANTHER" id="PTHR24206">
    <property type="entry name" value="OS06G0237300 PROTEIN"/>
    <property type="match status" value="1"/>
</dbReference>
<dbReference type="Proteomes" id="UP000008744">
    <property type="component" value="Unassembled WGS sequence"/>
</dbReference>
<feature type="domain" description="LIM zinc-binding" evidence="6">
    <location>
        <begin position="81"/>
        <end position="145"/>
    </location>
</feature>
<dbReference type="HOGENOM" id="CLU_025595_0_0_1"/>
<accession>B4H9Q9</accession>
<gene>
    <name evidence="7" type="primary">Dper\GL18374</name>
    <name evidence="7" type="ORF">Dper_GL18374</name>
</gene>
<keyword evidence="1 4" id="KW-0479">Metal-binding</keyword>
<dbReference type="EMBL" id="CH479230">
    <property type="protein sequence ID" value="EDW36543.1"/>
    <property type="molecule type" value="Genomic_DNA"/>
</dbReference>
<dbReference type="SMART" id="SM00132">
    <property type="entry name" value="LIM"/>
    <property type="match status" value="1"/>
</dbReference>
<protein>
    <submittedName>
        <fullName evidence="7">GL18374</fullName>
    </submittedName>
</protein>
<feature type="region of interest" description="Disordered" evidence="5">
    <location>
        <begin position="481"/>
        <end position="511"/>
    </location>
</feature>
<dbReference type="PROSITE" id="PS00478">
    <property type="entry name" value="LIM_DOMAIN_1"/>
    <property type="match status" value="1"/>
</dbReference>